<dbReference type="EMBL" id="CAMGYJ010000009">
    <property type="protein sequence ID" value="CAI0540481.1"/>
    <property type="molecule type" value="Genomic_DNA"/>
</dbReference>
<evidence type="ECO:0000313" key="3">
    <source>
        <dbReference type="Proteomes" id="UP001154282"/>
    </source>
</evidence>
<protein>
    <submittedName>
        <fullName evidence="2">Uncharacterized protein</fullName>
    </submittedName>
</protein>
<comment type="caution">
    <text evidence="2">The sequence shown here is derived from an EMBL/GenBank/DDBJ whole genome shotgun (WGS) entry which is preliminary data.</text>
</comment>
<feature type="compositionally biased region" description="Pro residues" evidence="1">
    <location>
        <begin position="39"/>
        <end position="48"/>
    </location>
</feature>
<proteinExistence type="predicted"/>
<accession>A0AAV0Q6S6</accession>
<reference evidence="2" key="1">
    <citation type="submission" date="2022-08" db="EMBL/GenBank/DDBJ databases">
        <authorList>
            <person name="Gutierrez-Valencia J."/>
        </authorList>
    </citation>
    <scope>NUCLEOTIDE SEQUENCE</scope>
</reference>
<evidence type="ECO:0000313" key="2">
    <source>
        <dbReference type="EMBL" id="CAI0540481.1"/>
    </source>
</evidence>
<dbReference type="AlphaFoldDB" id="A0AAV0Q6S6"/>
<keyword evidence="3" id="KW-1185">Reference proteome</keyword>
<evidence type="ECO:0000256" key="1">
    <source>
        <dbReference type="SAM" id="MobiDB-lite"/>
    </source>
</evidence>
<name>A0AAV0Q6S6_9ROSI</name>
<dbReference type="Proteomes" id="UP001154282">
    <property type="component" value="Unassembled WGS sequence"/>
</dbReference>
<sequence length="48" mass="5579">MGRGHLRQRRKSHLARPRQSSPPGHNFPIHRQSHFSPATPAPPQQLHW</sequence>
<organism evidence="2 3">
    <name type="scientific">Linum tenue</name>
    <dbReference type="NCBI Taxonomy" id="586396"/>
    <lineage>
        <taxon>Eukaryota</taxon>
        <taxon>Viridiplantae</taxon>
        <taxon>Streptophyta</taxon>
        <taxon>Embryophyta</taxon>
        <taxon>Tracheophyta</taxon>
        <taxon>Spermatophyta</taxon>
        <taxon>Magnoliopsida</taxon>
        <taxon>eudicotyledons</taxon>
        <taxon>Gunneridae</taxon>
        <taxon>Pentapetalae</taxon>
        <taxon>rosids</taxon>
        <taxon>fabids</taxon>
        <taxon>Malpighiales</taxon>
        <taxon>Linaceae</taxon>
        <taxon>Linum</taxon>
    </lineage>
</organism>
<feature type="region of interest" description="Disordered" evidence="1">
    <location>
        <begin position="1"/>
        <end position="48"/>
    </location>
</feature>
<gene>
    <name evidence="2" type="ORF">LITE_LOCUS41706</name>
</gene>
<feature type="compositionally biased region" description="Basic residues" evidence="1">
    <location>
        <begin position="1"/>
        <end position="16"/>
    </location>
</feature>